<evidence type="ECO:0000256" key="5">
    <source>
        <dbReference type="ARBA" id="ARBA00023242"/>
    </source>
</evidence>
<dbReference type="GO" id="GO:0042063">
    <property type="term" value="P:gliogenesis"/>
    <property type="evidence" value="ECO:0007669"/>
    <property type="project" value="TreeGrafter"/>
</dbReference>
<dbReference type="InterPro" id="IPR043021">
    <property type="entry name" value="GCM_small"/>
</dbReference>
<protein>
    <recommendedName>
        <fullName evidence="7">GCM domain-containing protein</fullName>
    </recommendedName>
</protein>
<feature type="compositionally biased region" description="Basic and acidic residues" evidence="6">
    <location>
        <begin position="204"/>
        <end position="221"/>
    </location>
</feature>
<evidence type="ECO:0000256" key="1">
    <source>
        <dbReference type="ARBA" id="ARBA00022473"/>
    </source>
</evidence>
<dbReference type="PROSITE" id="PS50807">
    <property type="entry name" value="GCM"/>
    <property type="match status" value="1"/>
</dbReference>
<dbReference type="GO" id="GO:0001228">
    <property type="term" value="F:DNA-binding transcription activator activity, RNA polymerase II-specific"/>
    <property type="evidence" value="ECO:0007669"/>
    <property type="project" value="InterPro"/>
</dbReference>
<name>A0A833S4Y5_9HYME</name>
<feature type="compositionally biased region" description="Basic and acidic residues" evidence="6">
    <location>
        <begin position="29"/>
        <end position="40"/>
    </location>
</feature>
<dbReference type="InterPro" id="IPR039791">
    <property type="entry name" value="GCM"/>
</dbReference>
<dbReference type="InterPro" id="IPR003902">
    <property type="entry name" value="Tscrpt_reg_GCM"/>
</dbReference>
<keyword evidence="5" id="KW-0539">Nucleus</keyword>
<keyword evidence="4" id="KW-0804">Transcription</keyword>
<dbReference type="PANTHER" id="PTHR12414">
    <property type="entry name" value="GLIAL CELLS MISSING RELATED/GLIDE"/>
    <property type="match status" value="1"/>
</dbReference>
<dbReference type="InterPro" id="IPR036115">
    <property type="entry name" value="GCM_dom_sf"/>
</dbReference>
<keyword evidence="3" id="KW-0238">DNA-binding</keyword>
<dbReference type="Gene3D" id="2.20.25.670">
    <property type="entry name" value="GCM domain, large subdomain"/>
    <property type="match status" value="1"/>
</dbReference>
<organism evidence="8 9">
    <name type="scientific">Frieseomelitta varia</name>
    <dbReference type="NCBI Taxonomy" id="561572"/>
    <lineage>
        <taxon>Eukaryota</taxon>
        <taxon>Metazoa</taxon>
        <taxon>Ecdysozoa</taxon>
        <taxon>Arthropoda</taxon>
        <taxon>Hexapoda</taxon>
        <taxon>Insecta</taxon>
        <taxon>Pterygota</taxon>
        <taxon>Neoptera</taxon>
        <taxon>Endopterygota</taxon>
        <taxon>Hymenoptera</taxon>
        <taxon>Apocrita</taxon>
        <taxon>Aculeata</taxon>
        <taxon>Apoidea</taxon>
        <taxon>Anthophila</taxon>
        <taxon>Apidae</taxon>
        <taxon>Frieseomelitta</taxon>
    </lineage>
</organism>
<evidence type="ECO:0000256" key="4">
    <source>
        <dbReference type="ARBA" id="ARBA00023163"/>
    </source>
</evidence>
<comment type="caution">
    <text evidence="8">The sequence shown here is derived from an EMBL/GenBank/DDBJ whole genome shotgun (WGS) entry which is preliminary data.</text>
</comment>
<dbReference type="Gene3D" id="3.30.70.3530">
    <property type="entry name" value="GCM motif"/>
    <property type="match status" value="1"/>
</dbReference>
<dbReference type="EMBL" id="WNWW01000926">
    <property type="protein sequence ID" value="KAF3420678.1"/>
    <property type="molecule type" value="Genomic_DNA"/>
</dbReference>
<gene>
    <name evidence="8" type="ORF">E2986_02239</name>
</gene>
<feature type="domain" description="GCM" evidence="7">
    <location>
        <begin position="67"/>
        <end position="223"/>
    </location>
</feature>
<evidence type="ECO:0000259" key="7">
    <source>
        <dbReference type="PROSITE" id="PS50807"/>
    </source>
</evidence>
<evidence type="ECO:0000256" key="6">
    <source>
        <dbReference type="SAM" id="MobiDB-lite"/>
    </source>
</evidence>
<dbReference type="Pfam" id="PF03615">
    <property type="entry name" value="GCM"/>
    <property type="match status" value="1"/>
</dbReference>
<proteinExistence type="predicted"/>
<sequence length="942" mass="107450">MISQQNDRRNHRSENDWPRTFVQLRSTGAHKDKGVEENVKAEGTSRVGSPTMSATVAGNQQQQHPHQEWDINDSNVPRVVEYDPWCEWADGHVRRVYGPDCEEARRHASGWAMRNTNNHNVSILKKSCLGVLVCSQECILPGGGRVHLRPAICDKARKKQQGKPCPNRQCTGRLEILSCRGHCGYPVTHFWRHTEHAIFFQAKGQHDHPRPEAKSTSEARRSVGAGRRVRGLAVLLANEAALGSKLMSLRGTKRPNSEAIEPPRTTQPPPLIPDKGYSCSCPPFECMCGLQTNAPAYQQSHHHQTTMYPQQTAPNDTPYWLQDTVPSQENALGYNLPNQVPHEASYPDFPSFTGELLQPEEIFQLDQPLRPEFTMNSQEVARSPPTLLDLGSGTIKYEMKQHQDQGYWNQFLSEDSSSSHLSMPQDDRLQFPGFETDKDSNGFCVKRPVNHFVSNKEVNQNHHLNNPLNFQDYQRHQSHKSFVDGPVKNDQEASYWAQSHQDDRLNFPGFDPHKEEDLLPPRRDMNCYPKENCQPENYNVYSKKENGMVDPLRPSRSPMENKHYSYTDGYSQMFEQSDGKNQLTNRPNQTTNRMVLDERLQNNYGRETNPDSAERLFPDSNGMEATMPAQNSPEPFFYPSNDRCHYTCEVLDTRLPQMPMNPTVAQSAMNNYGDVSELDLPPFVDYTLVGMLCSTEEDTSSLLPGCPQNGQNYETLLAIVQTTHTLPKISGELDSILENTLTITIVCIWVLVFARIMPQLRAKWLNRYVMCYYPSEEKSSTLVGNYAESSSRYFNLGPMVYLVKNFQGWVLKALAGFGLEDFRMVANMYMLRIRVSDELHVQGHRCSSPRRGSAVTGLIKLAENRWSLLFSQLIARLLFLNARQYSCAITGWLHGSHSVEFRATWHAIPVIDLKCGQVARQCFLNVRHKKKKEIYTLFCNWS</sequence>
<keyword evidence="2" id="KW-0805">Transcription regulation</keyword>
<dbReference type="Proteomes" id="UP000655588">
    <property type="component" value="Unassembled WGS sequence"/>
</dbReference>
<feature type="region of interest" description="Disordered" evidence="6">
    <location>
        <begin position="203"/>
        <end position="224"/>
    </location>
</feature>
<evidence type="ECO:0000313" key="9">
    <source>
        <dbReference type="Proteomes" id="UP000655588"/>
    </source>
</evidence>
<accession>A0A833S4Y5</accession>
<evidence type="ECO:0000313" key="8">
    <source>
        <dbReference type="EMBL" id="KAF3420678.1"/>
    </source>
</evidence>
<feature type="region of interest" description="Disordered" evidence="6">
    <location>
        <begin position="27"/>
        <end position="52"/>
    </location>
</feature>
<reference evidence="8" key="1">
    <citation type="submission" date="2019-11" db="EMBL/GenBank/DDBJ databases">
        <title>The nuclear and mitochondrial genomes of Frieseomelitta varia - a highly eusocial stingless bee (Meliponini) with a permanently sterile worker caste.</title>
        <authorList>
            <person name="Freitas F.C.P."/>
            <person name="Lourenco A.P."/>
            <person name="Nunes F.M.F."/>
            <person name="Paschoal A.R."/>
            <person name="Abreu F.C.P."/>
            <person name="Barbin F.O."/>
            <person name="Bataglia L."/>
            <person name="Cardoso-Junior C.A.M."/>
            <person name="Cervoni M.S."/>
            <person name="Silva S.R."/>
            <person name="Dalarmi F."/>
            <person name="Del Lama M.A."/>
            <person name="Depintor T.S."/>
            <person name="Ferreira K.M."/>
            <person name="Goria P.S."/>
            <person name="Jaskot M.C."/>
            <person name="Lago D.C."/>
            <person name="Luna-Lucena D."/>
            <person name="Moda L.M."/>
            <person name="Nascimento L."/>
            <person name="Pedrino M."/>
            <person name="Rabico F.O."/>
            <person name="Sanches F.C."/>
            <person name="Santos D.E."/>
            <person name="Santos C.G."/>
            <person name="Vieira J."/>
            <person name="Lopes T.F."/>
            <person name="Barchuk A.R."/>
            <person name="Hartfelder K."/>
            <person name="Simoes Z.L.P."/>
            <person name="Bitondi M.M.G."/>
            <person name="Pinheiro D.G."/>
        </authorList>
    </citation>
    <scope>NUCLEOTIDE SEQUENCE</scope>
    <source>
        <strain evidence="8">USP_RPSP 00005682</strain>
        <tissue evidence="8">Whole individual</tissue>
    </source>
</reference>
<dbReference type="AlphaFoldDB" id="A0A833S4Y5"/>
<keyword evidence="1" id="KW-0217">Developmental protein</keyword>
<keyword evidence="9" id="KW-1185">Reference proteome</keyword>
<dbReference type="SUPFAM" id="SSF90073">
    <property type="entry name" value="GCM domain"/>
    <property type="match status" value="1"/>
</dbReference>
<evidence type="ECO:0000256" key="2">
    <source>
        <dbReference type="ARBA" id="ARBA00023015"/>
    </source>
</evidence>
<dbReference type="GO" id="GO:0005634">
    <property type="term" value="C:nucleus"/>
    <property type="evidence" value="ECO:0007669"/>
    <property type="project" value="TreeGrafter"/>
</dbReference>
<dbReference type="InterPro" id="IPR043020">
    <property type="entry name" value="GCM_large"/>
</dbReference>
<dbReference type="GO" id="GO:0000978">
    <property type="term" value="F:RNA polymerase II cis-regulatory region sequence-specific DNA binding"/>
    <property type="evidence" value="ECO:0007669"/>
    <property type="project" value="TreeGrafter"/>
</dbReference>
<dbReference type="PANTHER" id="PTHR12414:SF8">
    <property type="entry name" value="TRANSCRIPTION FACTOR GLIAL CELLS MISSING-RELATED"/>
    <property type="match status" value="1"/>
</dbReference>
<evidence type="ECO:0000256" key="3">
    <source>
        <dbReference type="ARBA" id="ARBA00023125"/>
    </source>
</evidence>